<reference evidence="2" key="1">
    <citation type="submission" date="2016-10" db="EMBL/GenBank/DDBJ databases">
        <authorList>
            <person name="Varghese N."/>
            <person name="Submissions S."/>
        </authorList>
    </citation>
    <scope>NUCLEOTIDE SEQUENCE [LARGE SCALE GENOMIC DNA]</scope>
    <source>
        <strain evidence="2">DSM 43163</strain>
    </source>
</reference>
<keyword evidence="2" id="KW-1185">Reference proteome</keyword>
<protein>
    <submittedName>
        <fullName evidence="1">Uncharacterized protein</fullName>
    </submittedName>
</protein>
<proteinExistence type="predicted"/>
<evidence type="ECO:0000313" key="2">
    <source>
        <dbReference type="Proteomes" id="UP000236723"/>
    </source>
</evidence>
<dbReference type="EMBL" id="FNVO01000031">
    <property type="protein sequence ID" value="SEG91877.1"/>
    <property type="molecule type" value="Genomic_DNA"/>
</dbReference>
<gene>
    <name evidence="1" type="ORF">SAMN04489712_13111</name>
</gene>
<accession>A0A1H6E2W8</accession>
<sequence length="53" mass="5328">MTPPRATVTGPVCVDAVDDLVVATVDGPDPGRTDALPATPVRAGAIPLPFTDT</sequence>
<dbReference type="Proteomes" id="UP000236723">
    <property type="component" value="Unassembled WGS sequence"/>
</dbReference>
<evidence type="ECO:0000313" key="1">
    <source>
        <dbReference type="EMBL" id="SEG91877.1"/>
    </source>
</evidence>
<dbReference type="AlphaFoldDB" id="A0A1H6E2W8"/>
<organism evidence="1 2">
    <name type="scientific">Thermomonospora echinospora</name>
    <dbReference type="NCBI Taxonomy" id="1992"/>
    <lineage>
        <taxon>Bacteria</taxon>
        <taxon>Bacillati</taxon>
        <taxon>Actinomycetota</taxon>
        <taxon>Actinomycetes</taxon>
        <taxon>Streptosporangiales</taxon>
        <taxon>Thermomonosporaceae</taxon>
        <taxon>Thermomonospora</taxon>
    </lineage>
</organism>
<name>A0A1H6E2W8_9ACTN</name>